<feature type="signal peptide" evidence="2">
    <location>
        <begin position="1"/>
        <end position="30"/>
    </location>
</feature>
<dbReference type="EMBL" id="CP031124">
    <property type="protein sequence ID" value="AXF86158.1"/>
    <property type="molecule type" value="Genomic_DNA"/>
</dbReference>
<proteinExistence type="predicted"/>
<name>A0A345DCS0_9BURK</name>
<keyword evidence="1" id="KW-0472">Membrane</keyword>
<dbReference type="PANTHER" id="PTHR30373">
    <property type="entry name" value="UPF0603 PROTEIN YGCG"/>
    <property type="match status" value="1"/>
</dbReference>
<evidence type="ECO:0000256" key="1">
    <source>
        <dbReference type="SAM" id="Phobius"/>
    </source>
</evidence>
<dbReference type="Pfam" id="PF04536">
    <property type="entry name" value="TPM_phosphatase"/>
    <property type="match status" value="1"/>
</dbReference>
<dbReference type="Gene3D" id="3.10.310.50">
    <property type="match status" value="1"/>
</dbReference>
<sequence>MKNTAYRFLNHVCALLFGWALLFNASFAQAQNVLPIPPLTALVMDQTNTLTPTEITQLDAKLKAFEKTKGSQIGILIVPTTAPEDVFSYAQRAAETYKLGRKGVGDGVLIVIAKNDRKVHVYVMRALEGAIPDAYAKRIINEQMQPAFRQNQFATGLDAATTQIEKLINGEQLPTTAEWQAQQKEQNSGGDIWTSLLILTLAASFIGSGIAKSTSRWLVAPLAAAGAGFVALDMSSLITAAGVVALIVGLAVMIFGKRYAQLATQHGNSPFSRTTTSRRNNDIFWGGGFGGGGFGGGGFGGGGFGGFGGGSGGGGGWGGSGGGGDAGGGGASGGW</sequence>
<feature type="transmembrane region" description="Helical" evidence="1">
    <location>
        <begin position="192"/>
        <end position="210"/>
    </location>
</feature>
<reference evidence="5" key="1">
    <citation type="submission" date="2018-07" db="EMBL/GenBank/DDBJ databases">
        <authorList>
            <person name="Kim H."/>
        </authorList>
    </citation>
    <scope>NUCLEOTIDE SEQUENCE [LARGE SCALE GENOMIC DNA]</scope>
    <source>
        <strain evidence="5">F02</strain>
    </source>
</reference>
<evidence type="ECO:0000259" key="3">
    <source>
        <dbReference type="Pfam" id="PF04536"/>
    </source>
</evidence>
<feature type="transmembrane region" description="Helical" evidence="1">
    <location>
        <begin position="238"/>
        <end position="256"/>
    </location>
</feature>
<keyword evidence="1" id="KW-0812">Transmembrane</keyword>
<gene>
    <name evidence="4" type="ORF">DTO96_101899</name>
</gene>
<organism evidence="4 5">
    <name type="scientific">Ephemeroptericola cinctiostellae</name>
    <dbReference type="NCBI Taxonomy" id="2268024"/>
    <lineage>
        <taxon>Bacteria</taxon>
        <taxon>Pseudomonadati</taxon>
        <taxon>Pseudomonadota</taxon>
        <taxon>Betaproteobacteria</taxon>
        <taxon>Burkholderiales</taxon>
        <taxon>Burkholderiaceae</taxon>
        <taxon>Ephemeroptericola</taxon>
    </lineage>
</organism>
<accession>A0A345DCS0</accession>
<evidence type="ECO:0000313" key="4">
    <source>
        <dbReference type="EMBL" id="AXF86158.1"/>
    </source>
</evidence>
<dbReference type="OrthoDB" id="9810918at2"/>
<keyword evidence="1" id="KW-1133">Transmembrane helix</keyword>
<dbReference type="AlphaFoldDB" id="A0A345DCS0"/>
<dbReference type="InterPro" id="IPR007621">
    <property type="entry name" value="TPM_dom"/>
</dbReference>
<protein>
    <recommendedName>
        <fullName evidence="3">TPM domain-containing protein</fullName>
    </recommendedName>
</protein>
<dbReference type="KEGG" id="hyf:DTO96_101899"/>
<keyword evidence="2" id="KW-0732">Signal</keyword>
<evidence type="ECO:0000313" key="5">
    <source>
        <dbReference type="Proteomes" id="UP000252182"/>
    </source>
</evidence>
<evidence type="ECO:0000256" key="2">
    <source>
        <dbReference type="SAM" id="SignalP"/>
    </source>
</evidence>
<keyword evidence="5" id="KW-1185">Reference proteome</keyword>
<dbReference type="Proteomes" id="UP000252182">
    <property type="component" value="Chromosome"/>
</dbReference>
<feature type="domain" description="TPM" evidence="3">
    <location>
        <begin position="43"/>
        <end position="166"/>
    </location>
</feature>
<dbReference type="PANTHER" id="PTHR30373:SF2">
    <property type="entry name" value="UPF0603 PROTEIN YGCG"/>
    <property type="match status" value="1"/>
</dbReference>
<feature type="chain" id="PRO_5016616258" description="TPM domain-containing protein" evidence="2">
    <location>
        <begin position="31"/>
        <end position="335"/>
    </location>
</feature>
<dbReference type="RefSeq" id="WP_114563266.1">
    <property type="nucleotide sequence ID" value="NZ_CP031124.1"/>
</dbReference>